<dbReference type="GO" id="GO:0016787">
    <property type="term" value="F:hydrolase activity"/>
    <property type="evidence" value="ECO:0007669"/>
    <property type="project" value="UniProtKB-KW"/>
</dbReference>
<dbReference type="InterPro" id="IPR011856">
    <property type="entry name" value="tRNA_endonuc-like_dom_sf"/>
</dbReference>
<dbReference type="Gene3D" id="3.40.1350.10">
    <property type="match status" value="1"/>
</dbReference>
<comment type="subcellular location">
    <subcellularLocation>
        <location evidence="2">Cytoplasm</location>
    </subcellularLocation>
</comment>
<keyword evidence="4" id="KW-0540">Nuclease</keyword>
<accession>A0A2A6Z7S1</accession>
<protein>
    <recommendedName>
        <fullName evidence="13">Holliday junction resolvase RecU</fullName>
    </recommendedName>
</protein>
<keyword evidence="7" id="KW-0227">DNA damage</keyword>
<dbReference type="GO" id="GO:0004519">
    <property type="term" value="F:endonuclease activity"/>
    <property type="evidence" value="ECO:0007669"/>
    <property type="project" value="UniProtKB-KW"/>
</dbReference>
<dbReference type="GO" id="GO:0046872">
    <property type="term" value="F:metal ion binding"/>
    <property type="evidence" value="ECO:0007669"/>
    <property type="project" value="UniProtKB-KW"/>
</dbReference>
<keyword evidence="11" id="KW-0234">DNA repair</keyword>
<evidence type="ECO:0000256" key="5">
    <source>
        <dbReference type="ARBA" id="ARBA00022723"/>
    </source>
</evidence>
<dbReference type="GO" id="GO:0006281">
    <property type="term" value="P:DNA repair"/>
    <property type="evidence" value="ECO:0007669"/>
    <property type="project" value="UniProtKB-KW"/>
</dbReference>
<evidence type="ECO:0000256" key="4">
    <source>
        <dbReference type="ARBA" id="ARBA00022722"/>
    </source>
</evidence>
<evidence type="ECO:0000256" key="2">
    <source>
        <dbReference type="ARBA" id="ARBA00004496"/>
    </source>
</evidence>
<organism evidence="14 15">
    <name type="scientific">Faecalibacterium langellae</name>
    <dbReference type="NCBI Taxonomy" id="3435293"/>
    <lineage>
        <taxon>Bacteria</taxon>
        <taxon>Bacillati</taxon>
        <taxon>Bacillota</taxon>
        <taxon>Clostridia</taxon>
        <taxon>Eubacteriales</taxon>
        <taxon>Oscillospiraceae</taxon>
        <taxon>Faecalibacterium</taxon>
    </lineage>
</organism>
<evidence type="ECO:0000256" key="1">
    <source>
        <dbReference type="ARBA" id="ARBA00001946"/>
    </source>
</evidence>
<evidence type="ECO:0000313" key="15">
    <source>
        <dbReference type="Proteomes" id="UP000220752"/>
    </source>
</evidence>
<comment type="similarity">
    <text evidence="12">Belongs to the RecU family.</text>
</comment>
<evidence type="ECO:0000313" key="14">
    <source>
        <dbReference type="EMBL" id="PDX57409.1"/>
    </source>
</evidence>
<dbReference type="GO" id="GO:0005737">
    <property type="term" value="C:cytoplasm"/>
    <property type="evidence" value="ECO:0007669"/>
    <property type="project" value="UniProtKB-SubCell"/>
</dbReference>
<proteinExistence type="inferred from homology"/>
<evidence type="ECO:0000256" key="9">
    <source>
        <dbReference type="ARBA" id="ARBA00022842"/>
    </source>
</evidence>
<dbReference type="InterPro" id="IPR011335">
    <property type="entry name" value="Restrct_endonuc-II-like"/>
</dbReference>
<evidence type="ECO:0000256" key="10">
    <source>
        <dbReference type="ARBA" id="ARBA00023172"/>
    </source>
</evidence>
<evidence type="ECO:0000256" key="7">
    <source>
        <dbReference type="ARBA" id="ARBA00022763"/>
    </source>
</evidence>
<sequence length="197" mass="22158">MRSYNTFANRGRDFEDFVIQVNDLYTRSGKAVVYKVPTEFLPIRDSTGQIKSCKVEHKSCVDFLGRYNSIPVAVETKQTHTGRIDFDAVQPHQAAFLDAWTTDKAVGMILVSFGLRRFFAVPWPFWRAARNTWAAQKGTAKKKRAPPTVTAYGQTWTPPPMASAAPEDFLPAWEVNLGGRTGLPYLETIEKLEGVLE</sequence>
<dbReference type="GO" id="GO:0006310">
    <property type="term" value="P:DNA recombination"/>
    <property type="evidence" value="ECO:0007669"/>
    <property type="project" value="UniProtKB-KW"/>
</dbReference>
<evidence type="ECO:0000256" key="6">
    <source>
        <dbReference type="ARBA" id="ARBA00022759"/>
    </source>
</evidence>
<evidence type="ECO:0000256" key="3">
    <source>
        <dbReference type="ARBA" id="ARBA00022490"/>
    </source>
</evidence>
<dbReference type="AlphaFoldDB" id="A0A2A6Z7S1"/>
<name>A0A2A6Z7S1_9FIRM</name>
<keyword evidence="8" id="KW-0378">Hydrolase</keyword>
<reference evidence="14 15" key="1">
    <citation type="journal article" date="2017" name="Front. Microbiol.">
        <title>New Insights into the Diversity of the Genus Faecalibacterium.</title>
        <authorList>
            <person name="Benevides L."/>
            <person name="Burman S."/>
            <person name="Martin R."/>
            <person name="Robert V."/>
            <person name="Thomas M."/>
            <person name="Miquel S."/>
            <person name="Chain F."/>
            <person name="Sokol H."/>
            <person name="Bermudez-Humaran L.G."/>
            <person name="Morrison M."/>
            <person name="Langella P."/>
            <person name="Azevedo V.A."/>
            <person name="Chatel J.M."/>
            <person name="Soares S."/>
        </authorList>
    </citation>
    <scope>NUCLEOTIDE SEQUENCE [LARGE SCALE GENOMIC DNA]</scope>
    <source>
        <strain evidence="15">CNCM I-4540</strain>
    </source>
</reference>
<evidence type="ECO:0000256" key="13">
    <source>
        <dbReference type="ARBA" id="ARBA00029523"/>
    </source>
</evidence>
<comment type="caution">
    <text evidence="14">The sequence shown here is derived from an EMBL/GenBank/DDBJ whole genome shotgun (WGS) entry which is preliminary data.</text>
</comment>
<dbReference type="EMBL" id="NMTQ01000037">
    <property type="protein sequence ID" value="PDX57409.1"/>
    <property type="molecule type" value="Genomic_DNA"/>
</dbReference>
<keyword evidence="9" id="KW-0460">Magnesium</keyword>
<dbReference type="Pfam" id="PF03838">
    <property type="entry name" value="RecU"/>
    <property type="match status" value="1"/>
</dbReference>
<comment type="cofactor">
    <cofactor evidence="1">
        <name>Mg(2+)</name>
        <dbReference type="ChEBI" id="CHEBI:18420"/>
    </cofactor>
</comment>
<keyword evidence="10" id="KW-0233">DNA recombination</keyword>
<evidence type="ECO:0000256" key="8">
    <source>
        <dbReference type="ARBA" id="ARBA00022801"/>
    </source>
</evidence>
<keyword evidence="5" id="KW-0479">Metal-binding</keyword>
<dbReference type="InterPro" id="IPR004612">
    <property type="entry name" value="Resolv_RecU"/>
</dbReference>
<dbReference type="SUPFAM" id="SSF52980">
    <property type="entry name" value="Restriction endonuclease-like"/>
    <property type="match status" value="1"/>
</dbReference>
<evidence type="ECO:0000256" key="12">
    <source>
        <dbReference type="ARBA" id="ARBA00023447"/>
    </source>
</evidence>
<dbReference type="Proteomes" id="UP000220752">
    <property type="component" value="Unassembled WGS sequence"/>
</dbReference>
<evidence type="ECO:0000256" key="11">
    <source>
        <dbReference type="ARBA" id="ARBA00023204"/>
    </source>
</evidence>
<dbReference type="GO" id="GO:0003676">
    <property type="term" value="F:nucleic acid binding"/>
    <property type="evidence" value="ECO:0007669"/>
    <property type="project" value="InterPro"/>
</dbReference>
<keyword evidence="3" id="KW-0963">Cytoplasm</keyword>
<keyword evidence="6" id="KW-0255">Endonuclease</keyword>
<gene>
    <name evidence="14" type="ORF">CGS46_12865</name>
</gene>
<keyword evidence="15" id="KW-1185">Reference proteome</keyword>